<gene>
    <name evidence="3" type="ORF">CORC01_06051</name>
</gene>
<dbReference type="GO" id="GO:0005739">
    <property type="term" value="C:mitochondrion"/>
    <property type="evidence" value="ECO:0007669"/>
    <property type="project" value="InterPro"/>
</dbReference>
<keyword evidence="4" id="KW-1185">Reference proteome</keyword>
<dbReference type="InterPro" id="IPR043837">
    <property type="entry name" value="Mtf2-like_C"/>
</dbReference>
<evidence type="ECO:0000256" key="1">
    <source>
        <dbReference type="SAM" id="MobiDB-lite"/>
    </source>
</evidence>
<reference evidence="3 4" key="1">
    <citation type="submission" date="2016-09" db="EMBL/GenBank/DDBJ databases">
        <authorList>
            <person name="Capua I."/>
            <person name="De Benedictis P."/>
            <person name="Joannis T."/>
            <person name="Lombin L.H."/>
            <person name="Cattoli G."/>
        </authorList>
    </citation>
    <scope>NUCLEOTIDE SEQUENCE [LARGE SCALE GENOMIC DNA]</scope>
    <source>
        <strain evidence="3 4">IMI 309357</strain>
    </source>
</reference>
<protein>
    <recommendedName>
        <fullName evidence="2">Mtf2-like C-terminal domain-containing protein</fullName>
    </recommendedName>
</protein>
<feature type="domain" description="Mtf2-like C-terminal" evidence="2">
    <location>
        <begin position="185"/>
        <end position="351"/>
    </location>
</feature>
<dbReference type="AlphaFoldDB" id="A0A1G4BB23"/>
<feature type="region of interest" description="Disordered" evidence="1">
    <location>
        <begin position="28"/>
        <end position="118"/>
    </location>
</feature>
<evidence type="ECO:0000313" key="4">
    <source>
        <dbReference type="Proteomes" id="UP000176998"/>
    </source>
</evidence>
<sequence>MSTTLTPFLYQTRTILRASVSVRSLSTTASRLQAHPRTRGEQSIPFEWDGPVEERADIPSGPDGERKSTITPTERHIFRGIFDDIAKRGGHPPPQTPQDAVDAAAAASSQVEPESGSRDAILRKYPLALRRAAEVALGMRQVQGDQINSSRISFKPEEELEADLEEAAKLDAARRDARAQEAVRLQALLDQCNTDVEVWTVLERDVFSMVARLGISEDKPEPDPEKKAKSAQKRSSKKTQPSHSVDALSMDSHGPLYSMHLLQGLKTLDQSFARSSPLALNVLPRVKDLGLASYVLGVSTPFYNELASILWYRHGDTQAVLAVLDEMQFAGLFYDMQTLRLVDAIELALDSFRGGKLGVFSKAIGTMPGYNLDVKSKVARYARRVRHSIREQTGSARY</sequence>
<dbReference type="PANTHER" id="PTHR39468">
    <property type="entry name" value="CHROMOSOME 7, WHOLE GENOME SHOTGUN SEQUENCE"/>
    <property type="match status" value="1"/>
</dbReference>
<dbReference type="PANTHER" id="PTHR39468:SF1">
    <property type="entry name" value="MTF2-LIKE C-TERMINAL DOMAIN-CONTAINING PROTEIN"/>
    <property type="match status" value="1"/>
</dbReference>
<dbReference type="GeneID" id="34559203"/>
<evidence type="ECO:0000259" key="2">
    <source>
        <dbReference type="Pfam" id="PF19189"/>
    </source>
</evidence>
<feature type="compositionally biased region" description="Basic and acidic residues" evidence="1">
    <location>
        <begin position="216"/>
        <end position="228"/>
    </location>
</feature>
<feature type="region of interest" description="Disordered" evidence="1">
    <location>
        <begin position="216"/>
        <end position="249"/>
    </location>
</feature>
<name>A0A1G4BB23_9PEZI</name>
<dbReference type="Pfam" id="PF19189">
    <property type="entry name" value="Mtf2"/>
    <property type="match status" value="1"/>
</dbReference>
<dbReference type="RefSeq" id="XP_022475749.1">
    <property type="nucleotide sequence ID" value="XM_022617693.1"/>
</dbReference>
<evidence type="ECO:0000313" key="3">
    <source>
        <dbReference type="EMBL" id="OHE98600.1"/>
    </source>
</evidence>
<dbReference type="EMBL" id="MJBS01000044">
    <property type="protein sequence ID" value="OHE98600.1"/>
    <property type="molecule type" value="Genomic_DNA"/>
</dbReference>
<organism evidence="3 4">
    <name type="scientific">Colletotrichum orchidophilum</name>
    <dbReference type="NCBI Taxonomy" id="1209926"/>
    <lineage>
        <taxon>Eukaryota</taxon>
        <taxon>Fungi</taxon>
        <taxon>Dikarya</taxon>
        <taxon>Ascomycota</taxon>
        <taxon>Pezizomycotina</taxon>
        <taxon>Sordariomycetes</taxon>
        <taxon>Hypocreomycetidae</taxon>
        <taxon>Glomerellales</taxon>
        <taxon>Glomerellaceae</taxon>
        <taxon>Colletotrichum</taxon>
    </lineage>
</organism>
<feature type="compositionally biased region" description="Basic and acidic residues" evidence="1">
    <location>
        <begin position="52"/>
        <end position="87"/>
    </location>
</feature>
<dbReference type="Proteomes" id="UP000176998">
    <property type="component" value="Unassembled WGS sequence"/>
</dbReference>
<dbReference type="OrthoDB" id="2444174at2759"/>
<feature type="compositionally biased region" description="Low complexity" evidence="1">
    <location>
        <begin position="97"/>
        <end position="114"/>
    </location>
</feature>
<comment type="caution">
    <text evidence="3">The sequence shown here is derived from an EMBL/GenBank/DDBJ whole genome shotgun (WGS) entry which is preliminary data.</text>
</comment>
<dbReference type="STRING" id="1209926.A0A1G4BB23"/>
<proteinExistence type="predicted"/>
<dbReference type="InterPro" id="IPR040009">
    <property type="entry name" value="Mtf2/C5D6.12-like"/>
</dbReference>
<accession>A0A1G4BB23</accession>